<keyword evidence="1" id="KW-0472">Membrane</keyword>
<protein>
    <submittedName>
        <fullName evidence="2">Uncharacterized protein</fullName>
    </submittedName>
</protein>
<organism evidence="2 3">
    <name type="scientific">Chitinophaga niabensis</name>
    <dbReference type="NCBI Taxonomy" id="536979"/>
    <lineage>
        <taxon>Bacteria</taxon>
        <taxon>Pseudomonadati</taxon>
        <taxon>Bacteroidota</taxon>
        <taxon>Chitinophagia</taxon>
        <taxon>Chitinophagales</taxon>
        <taxon>Chitinophagaceae</taxon>
        <taxon>Chitinophaga</taxon>
    </lineage>
</organism>
<reference evidence="3" key="1">
    <citation type="submission" date="2016-11" db="EMBL/GenBank/DDBJ databases">
        <authorList>
            <person name="Varghese N."/>
            <person name="Submissions S."/>
        </authorList>
    </citation>
    <scope>NUCLEOTIDE SEQUENCE [LARGE SCALE GENOMIC DNA]</scope>
    <source>
        <strain evidence="3">DSM 24787</strain>
    </source>
</reference>
<keyword evidence="1" id="KW-0812">Transmembrane</keyword>
<dbReference type="OrthoDB" id="674965at2"/>
<dbReference type="RefSeq" id="WP_143197417.1">
    <property type="nucleotide sequence ID" value="NZ_FSRA01000001.1"/>
</dbReference>
<feature type="transmembrane region" description="Helical" evidence="1">
    <location>
        <begin position="6"/>
        <end position="24"/>
    </location>
</feature>
<keyword evidence="1" id="KW-1133">Transmembrane helix</keyword>
<gene>
    <name evidence="2" type="ORF">SAMN04488055_2307</name>
</gene>
<feature type="transmembrane region" description="Helical" evidence="1">
    <location>
        <begin position="96"/>
        <end position="118"/>
    </location>
</feature>
<feature type="transmembrane region" description="Helical" evidence="1">
    <location>
        <begin position="36"/>
        <end position="60"/>
    </location>
</feature>
<evidence type="ECO:0000313" key="3">
    <source>
        <dbReference type="Proteomes" id="UP000185003"/>
    </source>
</evidence>
<dbReference type="AlphaFoldDB" id="A0A1N6FMS8"/>
<evidence type="ECO:0000313" key="2">
    <source>
        <dbReference type="EMBL" id="SIN96562.1"/>
    </source>
</evidence>
<dbReference type="STRING" id="536979.SAMN04488055_2307"/>
<dbReference type="EMBL" id="FSRA01000001">
    <property type="protein sequence ID" value="SIN96562.1"/>
    <property type="molecule type" value="Genomic_DNA"/>
</dbReference>
<dbReference type="Proteomes" id="UP000185003">
    <property type="component" value="Unassembled WGS sequence"/>
</dbReference>
<sequence>MNVALSAVLIFILLIPPLSLYLSYSFGRFPKSGPKFTLLEGLMASAVFSLLVHAAAVLFISKEIRFDILALISGGDLKSFDTKISNTAFKSLLTGFAFYNLVLLLSCIVLGRGLRWLVIRYSLHSRYELFRLYNRWYYYFNGYKPEGEDFDIIFVDALVRVQEGTMIYSGFLVDFDCEGEVLNQIYLKNVIKRDFKKQETGEDGSQRMINEPGEQKNIEGHSLCILYENIINLNIHFVSYPDEESELEELTTQVSENPDQLKLFS</sequence>
<keyword evidence="3" id="KW-1185">Reference proteome</keyword>
<evidence type="ECO:0000256" key="1">
    <source>
        <dbReference type="SAM" id="Phobius"/>
    </source>
</evidence>
<name>A0A1N6FMS8_9BACT</name>
<proteinExistence type="predicted"/>
<accession>A0A1N6FMS8</accession>